<evidence type="ECO:0000313" key="2">
    <source>
        <dbReference type="EMBL" id="KND01039.1"/>
    </source>
</evidence>
<dbReference type="OrthoDB" id="10298144at2759"/>
<gene>
    <name evidence="2" type="ORF">SPPG_04132</name>
</gene>
<accession>A0A0L0HJM9</accession>
<organism evidence="2 3">
    <name type="scientific">Spizellomyces punctatus (strain DAOM BR117)</name>
    <dbReference type="NCBI Taxonomy" id="645134"/>
    <lineage>
        <taxon>Eukaryota</taxon>
        <taxon>Fungi</taxon>
        <taxon>Fungi incertae sedis</taxon>
        <taxon>Chytridiomycota</taxon>
        <taxon>Chytridiomycota incertae sedis</taxon>
        <taxon>Chytridiomycetes</taxon>
        <taxon>Spizellomycetales</taxon>
        <taxon>Spizellomycetaceae</taxon>
        <taxon>Spizellomyces</taxon>
    </lineage>
</organism>
<feature type="compositionally biased region" description="Basic and acidic residues" evidence="1">
    <location>
        <begin position="446"/>
        <end position="457"/>
    </location>
</feature>
<protein>
    <submittedName>
        <fullName evidence="2">Uncharacterized protein</fullName>
    </submittedName>
</protein>
<dbReference type="VEuPathDB" id="FungiDB:SPPG_04132"/>
<reference evidence="2 3" key="1">
    <citation type="submission" date="2009-08" db="EMBL/GenBank/DDBJ databases">
        <title>The Genome Sequence of Spizellomyces punctatus strain DAOM BR117.</title>
        <authorList>
            <consortium name="The Broad Institute Genome Sequencing Platform"/>
            <person name="Russ C."/>
            <person name="Cuomo C."/>
            <person name="Shea T."/>
            <person name="Young S.K."/>
            <person name="Zeng Q."/>
            <person name="Koehrsen M."/>
            <person name="Haas B."/>
            <person name="Borodovsky M."/>
            <person name="Guigo R."/>
            <person name="Alvarado L."/>
            <person name="Berlin A."/>
            <person name="Bochicchio J."/>
            <person name="Borenstein D."/>
            <person name="Chapman S."/>
            <person name="Chen Z."/>
            <person name="Engels R."/>
            <person name="Freedman E."/>
            <person name="Gellesch M."/>
            <person name="Goldberg J."/>
            <person name="Griggs A."/>
            <person name="Gujja S."/>
            <person name="Heiman D."/>
            <person name="Hepburn T."/>
            <person name="Howarth C."/>
            <person name="Jen D."/>
            <person name="Larson L."/>
            <person name="Lewis B."/>
            <person name="Mehta T."/>
            <person name="Park D."/>
            <person name="Pearson M."/>
            <person name="Roberts A."/>
            <person name="Saif S."/>
            <person name="Shenoy N."/>
            <person name="Sisk P."/>
            <person name="Stolte C."/>
            <person name="Sykes S."/>
            <person name="Thomson T."/>
            <person name="Walk T."/>
            <person name="White J."/>
            <person name="Yandava C."/>
            <person name="Burger G."/>
            <person name="Gray M.W."/>
            <person name="Holland P.W.H."/>
            <person name="King N."/>
            <person name="Lang F.B.F."/>
            <person name="Roger A.J."/>
            <person name="Ruiz-Trillo I."/>
            <person name="Lander E."/>
            <person name="Nusbaum C."/>
        </authorList>
    </citation>
    <scope>NUCLEOTIDE SEQUENCE [LARGE SCALE GENOMIC DNA]</scope>
    <source>
        <strain evidence="2 3">DAOM BR117</strain>
    </source>
</reference>
<proteinExistence type="predicted"/>
<evidence type="ECO:0000256" key="1">
    <source>
        <dbReference type="SAM" id="MobiDB-lite"/>
    </source>
</evidence>
<evidence type="ECO:0000313" key="3">
    <source>
        <dbReference type="Proteomes" id="UP000053201"/>
    </source>
</evidence>
<dbReference type="RefSeq" id="XP_016609078.1">
    <property type="nucleotide sequence ID" value="XM_016752378.1"/>
</dbReference>
<name>A0A0L0HJM9_SPIPD</name>
<dbReference type="Proteomes" id="UP000053201">
    <property type="component" value="Unassembled WGS sequence"/>
</dbReference>
<dbReference type="GeneID" id="27687599"/>
<dbReference type="EMBL" id="KQ257455">
    <property type="protein sequence ID" value="KND01039.1"/>
    <property type="molecule type" value="Genomic_DNA"/>
</dbReference>
<dbReference type="InParanoid" id="A0A0L0HJM9"/>
<keyword evidence="3" id="KW-1185">Reference proteome</keyword>
<feature type="region of interest" description="Disordered" evidence="1">
    <location>
        <begin position="417"/>
        <end position="460"/>
    </location>
</feature>
<sequence length="565" mass="61720">MGLPQILVGTPLPSKVDEADLYNFVSSQAGFQKLLYAKPYHIVQYATAAACEQAGKELQLLSSRLSLLKDLPGQHPPSDLVDLAPEVEMNLTSKILFIPRKAPLGIAVVEKIVSNFAGFKSITSETRGYSIQFNDPGFASNAAIEIAETTNLGIHYAIDTTYYPEEDVTKMPFLRLGNTGHNVNQITNYLYSFPGLFRIILGRCEGAEELTFYAGFADLPFAYAASIQMKRGPLTATIAAPNEVGRWMSPQKLDLDAGESTIHIKFPFKLPDLTAKYVEQWLQTYNGIVPGVKILQGKEFSCCIAKFTRSMYARHAVEHLVNSTNMIITFTSGNCPTDCSNSGHNNVVLMDKYSEKEQSLGIRCASERGTSAISTSTTPREKIIEDLNIQVVPKVKVSNTLPGSRIAAKDDSIGVEQASSLEKSQEHAGHSKCIQATSTTTVPSPVRHDHTDKDRGDQAGLASPTLRIITSRIGEADLHPLLKCMNGYVTLHKVASGTFLVSFETVQDLHSAARALKCMRLLSPDTLDCTVFTDVPSEDIAERLAQSFDGLAIAVEEDHPIKAEC</sequence>
<dbReference type="AlphaFoldDB" id="A0A0L0HJM9"/>
<feature type="compositionally biased region" description="Polar residues" evidence="1">
    <location>
        <begin position="434"/>
        <end position="443"/>
    </location>
</feature>